<dbReference type="AlphaFoldDB" id="A0A5J9UGF4"/>
<gene>
    <name evidence="2" type="ORF">EJB05_32555</name>
</gene>
<evidence type="ECO:0000256" key="1">
    <source>
        <dbReference type="SAM" id="MobiDB-lite"/>
    </source>
</evidence>
<accession>A0A5J9UGF4</accession>
<dbReference type="OrthoDB" id="10371138at2759"/>
<evidence type="ECO:0000313" key="2">
    <source>
        <dbReference type="EMBL" id="TVU22835.1"/>
    </source>
</evidence>
<feature type="compositionally biased region" description="Basic and acidic residues" evidence="1">
    <location>
        <begin position="14"/>
        <end position="29"/>
    </location>
</feature>
<organism evidence="2 3">
    <name type="scientific">Eragrostis curvula</name>
    <name type="common">weeping love grass</name>
    <dbReference type="NCBI Taxonomy" id="38414"/>
    <lineage>
        <taxon>Eukaryota</taxon>
        <taxon>Viridiplantae</taxon>
        <taxon>Streptophyta</taxon>
        <taxon>Embryophyta</taxon>
        <taxon>Tracheophyta</taxon>
        <taxon>Spermatophyta</taxon>
        <taxon>Magnoliopsida</taxon>
        <taxon>Liliopsida</taxon>
        <taxon>Poales</taxon>
        <taxon>Poaceae</taxon>
        <taxon>PACMAD clade</taxon>
        <taxon>Chloridoideae</taxon>
        <taxon>Eragrostideae</taxon>
        <taxon>Eragrostidinae</taxon>
        <taxon>Eragrostis</taxon>
    </lineage>
</organism>
<comment type="caution">
    <text evidence="2">The sequence shown here is derived from an EMBL/GenBank/DDBJ whole genome shotgun (WGS) entry which is preliminary data.</text>
</comment>
<reference evidence="2 3" key="1">
    <citation type="journal article" date="2019" name="Sci. Rep.">
        <title>A high-quality genome of Eragrostis curvula grass provides insights into Poaceae evolution and supports new strategies to enhance forage quality.</title>
        <authorList>
            <person name="Carballo J."/>
            <person name="Santos B.A.C.M."/>
            <person name="Zappacosta D."/>
            <person name="Garbus I."/>
            <person name="Selva J.P."/>
            <person name="Gallo C.A."/>
            <person name="Diaz A."/>
            <person name="Albertini E."/>
            <person name="Caccamo M."/>
            <person name="Echenique V."/>
        </authorList>
    </citation>
    <scope>NUCLEOTIDE SEQUENCE [LARGE SCALE GENOMIC DNA]</scope>
    <source>
        <strain evidence="3">cv. Victoria</strain>
        <tissue evidence="2">Leaf</tissue>
    </source>
</reference>
<feature type="region of interest" description="Disordered" evidence="1">
    <location>
        <begin position="89"/>
        <end position="109"/>
    </location>
</feature>
<feature type="non-terminal residue" evidence="2">
    <location>
        <position position="1"/>
    </location>
</feature>
<proteinExistence type="predicted"/>
<name>A0A5J9UGF4_9POAL</name>
<protein>
    <submittedName>
        <fullName evidence="2">Uncharacterized protein</fullName>
    </submittedName>
</protein>
<feature type="region of interest" description="Disordered" evidence="1">
    <location>
        <begin position="1"/>
        <end position="38"/>
    </location>
</feature>
<dbReference type="Gramene" id="TVU22835">
    <property type="protein sequence ID" value="TVU22835"/>
    <property type="gene ID" value="EJB05_32555"/>
</dbReference>
<dbReference type="EMBL" id="RWGY01000026">
    <property type="protein sequence ID" value="TVU22835.1"/>
    <property type="molecule type" value="Genomic_DNA"/>
</dbReference>
<evidence type="ECO:0000313" key="3">
    <source>
        <dbReference type="Proteomes" id="UP000324897"/>
    </source>
</evidence>
<sequence length="169" mass="18539">SERGNQPRHALLRAPEREPGKVHGHGHEPDVEEVVVPLEPPSRILGQVRPDEDRLRGLQVHVAARIPYRESLLATAACPVVEPPAEVRDDDALLDGGVGGERAGREVGRHPAAQVPVVLAEHVDEVVLAEELLPERGWPMNWNASGRTLDSTRWVSSVSRTNTTNLPRK</sequence>
<keyword evidence="3" id="KW-1185">Reference proteome</keyword>
<dbReference type="Proteomes" id="UP000324897">
    <property type="component" value="Unassembled WGS sequence"/>
</dbReference>